<evidence type="ECO:0000313" key="2">
    <source>
        <dbReference type="EMBL" id="QBZ58002.1"/>
    </source>
</evidence>
<dbReference type="EMBL" id="CP034206">
    <property type="protein sequence ID" value="QBZ58002.1"/>
    <property type="molecule type" value="Genomic_DNA"/>
</dbReference>
<gene>
    <name evidence="2" type="ORF">PoMZ_02941</name>
</gene>
<evidence type="ECO:0000256" key="1">
    <source>
        <dbReference type="SAM" id="MobiDB-lite"/>
    </source>
</evidence>
<feature type="region of interest" description="Disordered" evidence="1">
    <location>
        <begin position="1"/>
        <end position="35"/>
    </location>
</feature>
<protein>
    <submittedName>
        <fullName evidence="2">Uncharacterized protein</fullName>
    </submittedName>
</protein>
<dbReference type="AlphaFoldDB" id="A0A4P7N8K1"/>
<feature type="compositionally biased region" description="Basic and acidic residues" evidence="1">
    <location>
        <begin position="1"/>
        <end position="34"/>
    </location>
</feature>
<evidence type="ECO:0000313" key="3">
    <source>
        <dbReference type="Proteomes" id="UP000294847"/>
    </source>
</evidence>
<dbReference type="Proteomes" id="UP000294847">
    <property type="component" value="Chromosome 3"/>
</dbReference>
<organism evidence="2 3">
    <name type="scientific">Pyricularia oryzae</name>
    <name type="common">Rice blast fungus</name>
    <name type="synonym">Magnaporthe oryzae</name>
    <dbReference type="NCBI Taxonomy" id="318829"/>
    <lineage>
        <taxon>Eukaryota</taxon>
        <taxon>Fungi</taxon>
        <taxon>Dikarya</taxon>
        <taxon>Ascomycota</taxon>
        <taxon>Pezizomycotina</taxon>
        <taxon>Sordariomycetes</taxon>
        <taxon>Sordariomycetidae</taxon>
        <taxon>Magnaporthales</taxon>
        <taxon>Pyriculariaceae</taxon>
        <taxon>Pyricularia</taxon>
    </lineage>
</organism>
<sequence length="189" mass="20413">MQRVLSHERDAHKGQQTETERHVPDTGEALHKGVNDTILPPVRQPLELAKVVPDAPNLLCRTRQVTKALPQTPAQLVLVDGRCDGDAEGRADGAEGVGGRRHHRLLRVVDRGHASHHGDGQHGPVAHADQEETGHGRPAVRVPPQRADHREPDGLDQQHAYAQPEPPTTDDMAVPIGVPISRSPASAVV</sequence>
<accession>A0A4P7N8K1</accession>
<proteinExistence type="predicted"/>
<name>A0A4P7N8K1_PYROR</name>
<reference evidence="2 3" key="1">
    <citation type="journal article" date="2019" name="Mol. Biol. Evol.">
        <title>Blast fungal genomes show frequent chromosomal changes, gene gains and losses, and effector gene turnover.</title>
        <authorList>
            <person name="Gomez Luciano L.B."/>
            <person name="Jason Tsai I."/>
            <person name="Chuma I."/>
            <person name="Tosa Y."/>
            <person name="Chen Y.H."/>
            <person name="Li J.Y."/>
            <person name="Li M.Y."/>
            <person name="Jade Lu M.Y."/>
            <person name="Nakayashiki H."/>
            <person name="Li W.H."/>
        </authorList>
    </citation>
    <scope>NUCLEOTIDE SEQUENCE [LARGE SCALE GENOMIC DNA]</scope>
    <source>
        <strain evidence="2">MZ5-1-6</strain>
    </source>
</reference>
<feature type="region of interest" description="Disordered" evidence="1">
    <location>
        <begin position="113"/>
        <end position="189"/>
    </location>
</feature>